<feature type="transmembrane region" description="Helical" evidence="7">
    <location>
        <begin position="351"/>
        <end position="368"/>
    </location>
</feature>
<feature type="transmembrane region" description="Helical" evidence="7">
    <location>
        <begin position="25"/>
        <end position="49"/>
    </location>
</feature>
<feature type="transmembrane region" description="Helical" evidence="7">
    <location>
        <begin position="126"/>
        <end position="148"/>
    </location>
</feature>
<evidence type="ECO:0000313" key="10">
    <source>
        <dbReference type="Proteomes" id="UP001162811"/>
    </source>
</evidence>
<name>A0ABT1AK14_9RALS</name>
<feature type="transmembrane region" description="Helical" evidence="7">
    <location>
        <begin position="97"/>
        <end position="120"/>
    </location>
</feature>
<dbReference type="RefSeq" id="WP_252680111.1">
    <property type="nucleotide sequence ID" value="NZ_JAMXHT010000004.1"/>
</dbReference>
<keyword evidence="10" id="KW-1185">Reference proteome</keyword>
<keyword evidence="3 7" id="KW-0812">Transmembrane</keyword>
<feature type="transmembrane region" description="Helical" evidence="7">
    <location>
        <begin position="205"/>
        <end position="231"/>
    </location>
</feature>
<reference evidence="9" key="2">
    <citation type="journal article" date="2023" name="Front. Microbiol.">
        <title>Ralstonia chuxiongensis sp. nov., Ralstonia mojiangensis sp. nov., and Ralstonia soli sp. nov., isolated from tobacco fields, are three novel species in the family Burkholderiaceae.</title>
        <authorList>
            <person name="Lu C.H."/>
            <person name="Zhang Y.Y."/>
            <person name="Jiang N."/>
            <person name="Chen W."/>
            <person name="Shao X."/>
            <person name="Zhao Z.M."/>
            <person name="Lu W.L."/>
            <person name="Hu X."/>
            <person name="Xi Y.X."/>
            <person name="Zou S.Y."/>
            <person name="Wei Q.J."/>
            <person name="Lin Z.L."/>
            <person name="Gong L."/>
            <person name="Gai X.T."/>
            <person name="Zhang L.Q."/>
            <person name="Li J.Y."/>
            <person name="Jin Y."/>
            <person name="Xia Z.Y."/>
        </authorList>
    </citation>
    <scope>NUCLEOTIDE SEQUENCE</scope>
    <source>
        <strain evidence="9">21MJYT02-11</strain>
    </source>
</reference>
<sequence>MHTPITPTGLEAQSQLRRRLRSRHIMMIALSGAIGTGLFVASGASIATAGPGGALLTYTLIGVMVYCLMTSLGELAVHLPVSGSFVTYSRLYVEEGFGFALGWNYWFSLAVTVAVELAAAQLVMKYWFPGVSGMVWSAAFLLLMFGLNAVSVRGFGEAEYWFSMIKIVTIVVFLLIGLAMIFGIMHGGPQSGWQNFQVGEAPFVGGLPAMVGVAMIAGFSFQGVETIGVAAGEAENPSRTIPRAIRQTFWRILLFYVLAILIIGVLLPYTDPNLLRNEATDVGVSPFTLVFQHAGLAFAAGMMNAVVLTALLSSGTSSLYVSTRILYDLSLEGQAPRWFAKVSANGVPHRALVATSAVGALCFFSSLFGDQVVYLWLLNTSAVTCFIAWFGIAVAHYRFRKGFVSQGHSVQQLAYRSPFFPFGPIMVAVLCVGIILGQNTKALLAPLDNIGPFLATYCGVFVFVAVWLGYRWKFKTRFVPYAQMQFSVEHLKHEAVMPTAAASGEGVVANSTTPAAH</sequence>
<keyword evidence="2" id="KW-0813">Transport</keyword>
<evidence type="ECO:0000256" key="1">
    <source>
        <dbReference type="ARBA" id="ARBA00004141"/>
    </source>
</evidence>
<feature type="transmembrane region" description="Helical" evidence="7">
    <location>
        <begin position="374"/>
        <end position="397"/>
    </location>
</feature>
<keyword evidence="4" id="KW-0029">Amino-acid transport</keyword>
<comment type="subcellular location">
    <subcellularLocation>
        <location evidence="1">Membrane</location>
        <topology evidence="1">Multi-pass membrane protein</topology>
    </subcellularLocation>
</comment>
<dbReference type="PROSITE" id="PS00218">
    <property type="entry name" value="AMINO_ACID_PERMEASE_1"/>
    <property type="match status" value="1"/>
</dbReference>
<dbReference type="Pfam" id="PF00324">
    <property type="entry name" value="AA_permease"/>
    <property type="match status" value="1"/>
</dbReference>
<keyword evidence="6 7" id="KW-0472">Membrane</keyword>
<evidence type="ECO:0000256" key="7">
    <source>
        <dbReference type="SAM" id="Phobius"/>
    </source>
</evidence>
<comment type="caution">
    <text evidence="9">The sequence shown here is derived from an EMBL/GenBank/DDBJ whole genome shotgun (WGS) entry which is preliminary data.</text>
</comment>
<evidence type="ECO:0000256" key="4">
    <source>
        <dbReference type="ARBA" id="ARBA00022970"/>
    </source>
</evidence>
<evidence type="ECO:0000256" key="5">
    <source>
        <dbReference type="ARBA" id="ARBA00022989"/>
    </source>
</evidence>
<dbReference type="PIRSF" id="PIRSF006060">
    <property type="entry name" value="AA_transporter"/>
    <property type="match status" value="1"/>
</dbReference>
<dbReference type="Proteomes" id="UP001162811">
    <property type="component" value="Unassembled WGS sequence"/>
</dbReference>
<evidence type="ECO:0000256" key="3">
    <source>
        <dbReference type="ARBA" id="ARBA00022692"/>
    </source>
</evidence>
<evidence type="ECO:0000259" key="8">
    <source>
        <dbReference type="Pfam" id="PF00324"/>
    </source>
</evidence>
<feature type="transmembrane region" description="Helical" evidence="7">
    <location>
        <begin position="160"/>
        <end position="185"/>
    </location>
</feature>
<feature type="transmembrane region" description="Helical" evidence="7">
    <location>
        <begin position="290"/>
        <end position="312"/>
    </location>
</feature>
<dbReference type="Gene3D" id="1.20.1740.10">
    <property type="entry name" value="Amino acid/polyamine transporter I"/>
    <property type="match status" value="1"/>
</dbReference>
<feature type="transmembrane region" description="Helical" evidence="7">
    <location>
        <begin position="418"/>
        <end position="438"/>
    </location>
</feature>
<dbReference type="InterPro" id="IPR004841">
    <property type="entry name" value="AA-permease/SLC12A_dom"/>
</dbReference>
<organism evidence="9 10">
    <name type="scientific">Ralstonia soli</name>
    <dbReference type="NCBI Taxonomy" id="2953896"/>
    <lineage>
        <taxon>Bacteria</taxon>
        <taxon>Pseudomonadati</taxon>
        <taxon>Pseudomonadota</taxon>
        <taxon>Betaproteobacteria</taxon>
        <taxon>Burkholderiales</taxon>
        <taxon>Burkholderiaceae</taxon>
        <taxon>Ralstonia</taxon>
    </lineage>
</organism>
<evidence type="ECO:0000313" key="9">
    <source>
        <dbReference type="EMBL" id="MCO5398736.1"/>
    </source>
</evidence>
<keyword evidence="5 7" id="KW-1133">Transmembrane helix</keyword>
<dbReference type="InterPro" id="IPR004840">
    <property type="entry name" value="Amino_acid_permease_CS"/>
</dbReference>
<accession>A0ABT1AK14</accession>
<reference evidence="9" key="1">
    <citation type="submission" date="2022-06" db="EMBL/GenBank/DDBJ databases">
        <authorList>
            <person name="Lu C.-H."/>
        </authorList>
    </citation>
    <scope>NUCLEOTIDE SEQUENCE</scope>
    <source>
        <strain evidence="9">21MJYT02-11</strain>
    </source>
</reference>
<dbReference type="InterPro" id="IPR050524">
    <property type="entry name" value="APC_YAT"/>
</dbReference>
<protein>
    <submittedName>
        <fullName evidence="9">Amino acid permease</fullName>
    </submittedName>
</protein>
<feature type="domain" description="Amino acid permease/ SLC12A" evidence="8">
    <location>
        <begin position="24"/>
        <end position="478"/>
    </location>
</feature>
<proteinExistence type="predicted"/>
<dbReference type="EMBL" id="JAMXHT010000004">
    <property type="protein sequence ID" value="MCO5398736.1"/>
    <property type="molecule type" value="Genomic_DNA"/>
</dbReference>
<dbReference type="PANTHER" id="PTHR43341:SF1">
    <property type="entry name" value="GENERAL AMINO-ACID PERMEASE GAP1"/>
    <property type="match status" value="1"/>
</dbReference>
<feature type="transmembrane region" description="Helical" evidence="7">
    <location>
        <begin position="450"/>
        <end position="470"/>
    </location>
</feature>
<feature type="transmembrane region" description="Helical" evidence="7">
    <location>
        <begin position="252"/>
        <end position="270"/>
    </location>
</feature>
<evidence type="ECO:0000256" key="6">
    <source>
        <dbReference type="ARBA" id="ARBA00023136"/>
    </source>
</evidence>
<dbReference type="PANTHER" id="PTHR43341">
    <property type="entry name" value="AMINO ACID PERMEASE"/>
    <property type="match status" value="1"/>
</dbReference>
<evidence type="ECO:0000256" key="2">
    <source>
        <dbReference type="ARBA" id="ARBA00022448"/>
    </source>
</evidence>
<feature type="transmembrane region" description="Helical" evidence="7">
    <location>
        <begin position="55"/>
        <end position="77"/>
    </location>
</feature>
<gene>
    <name evidence="9" type="ORF">NG900_11105</name>
</gene>